<sequence>MTYYFNQSDLEKYLAEYKELKNIEKELLKENKLANNYDLYEQYMSKIQTYYFDENIEYAKIYANTKEELIEKTREYLKDIYGLDGYELLEYEEALQKAYINFIGQGYYQIYNSIGCSGDISVHRIDEMLKIALSSAMMKYEFDDEVWEYICEHCNDI</sequence>
<dbReference type="RefSeq" id="WP_073026957.1">
    <property type="nucleotide sequence ID" value="NZ_FQZS01000023.1"/>
</dbReference>
<name>A0A1M6HSK6_9FIRM</name>
<accession>A0A1M6HSK6</accession>
<proteinExistence type="predicted"/>
<organism evidence="1 2">
    <name type="scientific">Lutispora thermophila DSM 19022</name>
    <dbReference type="NCBI Taxonomy" id="1122184"/>
    <lineage>
        <taxon>Bacteria</taxon>
        <taxon>Bacillati</taxon>
        <taxon>Bacillota</taxon>
        <taxon>Clostridia</taxon>
        <taxon>Lutisporales</taxon>
        <taxon>Lutisporaceae</taxon>
        <taxon>Lutispora</taxon>
    </lineage>
</organism>
<evidence type="ECO:0000313" key="1">
    <source>
        <dbReference type="EMBL" id="SHJ25138.1"/>
    </source>
</evidence>
<evidence type="ECO:0000313" key="2">
    <source>
        <dbReference type="Proteomes" id="UP000184442"/>
    </source>
</evidence>
<dbReference type="Proteomes" id="UP000184442">
    <property type="component" value="Unassembled WGS sequence"/>
</dbReference>
<protein>
    <submittedName>
        <fullName evidence="1">Uncharacterized protein</fullName>
    </submittedName>
</protein>
<reference evidence="1 2" key="1">
    <citation type="submission" date="2016-11" db="EMBL/GenBank/DDBJ databases">
        <authorList>
            <person name="Jaros S."/>
            <person name="Januszkiewicz K."/>
            <person name="Wedrychowicz H."/>
        </authorList>
    </citation>
    <scope>NUCLEOTIDE SEQUENCE [LARGE SCALE GENOMIC DNA]</scope>
    <source>
        <strain evidence="1 2">DSM 19022</strain>
    </source>
</reference>
<dbReference type="AlphaFoldDB" id="A0A1M6HSK6"/>
<gene>
    <name evidence="1" type="ORF">SAMN02745176_02912</name>
</gene>
<dbReference type="EMBL" id="FQZS01000023">
    <property type="protein sequence ID" value="SHJ25138.1"/>
    <property type="molecule type" value="Genomic_DNA"/>
</dbReference>
<dbReference type="OrthoDB" id="2112920at2"/>
<keyword evidence="2" id="KW-1185">Reference proteome</keyword>